<evidence type="ECO:0000313" key="3">
    <source>
        <dbReference type="Proteomes" id="UP000195609"/>
    </source>
</evidence>
<dbReference type="InterPro" id="IPR009241">
    <property type="entry name" value="HigB-like"/>
</dbReference>
<dbReference type="AlphaFoldDB" id="A0AAN1KEK1"/>
<sequence length="120" mass="13769">MENPKFEFYTRPSGHNELQEFSDNLKSLESLETQVTIIAKTQKFGLQVAARQMWIKKISDGILELQTTGSNIQRGLYFHTEGSHYVITHGFTKKTQKTPVSELNHAKELMTEYYDNLGGK</sequence>
<gene>
    <name evidence="1" type="ORF">BGL52_09265</name>
    <name evidence="2" type="ORF">RWA16_09040</name>
</gene>
<dbReference type="Proteomes" id="UP000195609">
    <property type="component" value="Chromosome"/>
</dbReference>
<dbReference type="RefSeq" id="WP_087912434.1">
    <property type="nucleotide sequence ID" value="NZ_CP017065.1"/>
</dbReference>
<proteinExistence type="predicted"/>
<evidence type="ECO:0000313" key="1">
    <source>
        <dbReference type="EMBL" id="ARY91929.1"/>
    </source>
</evidence>
<protein>
    <submittedName>
        <fullName evidence="2">Type II toxin-antitoxin system RelE/ParE family toxin</fullName>
    </submittedName>
</protein>
<dbReference type="EMBL" id="CP017065">
    <property type="protein sequence ID" value="ARY91929.1"/>
    <property type="molecule type" value="Genomic_DNA"/>
</dbReference>
<accession>A0AAN1KEK1</accession>
<dbReference type="EMBL" id="CP136128">
    <property type="protein sequence ID" value="WNX26568.1"/>
    <property type="molecule type" value="Genomic_DNA"/>
</dbReference>
<evidence type="ECO:0000313" key="2">
    <source>
        <dbReference type="EMBL" id="WNX26568.1"/>
    </source>
</evidence>
<dbReference type="Proteomes" id="UP001303564">
    <property type="component" value="Chromosome"/>
</dbReference>
<organism evidence="1 3">
    <name type="scientific">Lacticaseibacillus casei</name>
    <name type="common">Lactobacillus casei</name>
    <dbReference type="NCBI Taxonomy" id="1582"/>
    <lineage>
        <taxon>Bacteria</taxon>
        <taxon>Bacillati</taxon>
        <taxon>Bacillota</taxon>
        <taxon>Bacilli</taxon>
        <taxon>Lactobacillales</taxon>
        <taxon>Lactobacillaceae</taxon>
        <taxon>Lacticaseibacillus</taxon>
    </lineage>
</organism>
<reference evidence="2 4" key="2">
    <citation type="submission" date="2023-09" db="EMBL/GenBank/DDBJ databases">
        <title>Genomic characteristic of L. casei group strains isolated from clinical sources.</title>
        <authorList>
            <person name="Jarocki P."/>
        </authorList>
    </citation>
    <scope>NUCLEOTIDE SEQUENCE [LARGE SCALE GENOMIC DNA]</scope>
    <source>
        <strain evidence="2 4">LMG 24099</strain>
    </source>
</reference>
<evidence type="ECO:0000313" key="4">
    <source>
        <dbReference type="Proteomes" id="UP001303564"/>
    </source>
</evidence>
<reference evidence="1 3" key="1">
    <citation type="journal article" date="2017" name="Front. Immunol.">
        <title>Complete Genome Sequence of Lactobacillus casei LC5, a Potential Probiotics for Atopic Dermatitis.</title>
        <authorList>
            <person name="Kang J."/>
            <person name="Chung W.H."/>
            <person name="Lim T.J."/>
            <person name="Whon T.W."/>
            <person name="Lim S."/>
            <person name="Nam Y.D."/>
        </authorList>
    </citation>
    <scope>NUCLEOTIDE SEQUENCE [LARGE SCALE GENOMIC DNA]</scope>
    <source>
        <strain evidence="1 3">LC5</strain>
    </source>
</reference>
<dbReference type="Pfam" id="PF05973">
    <property type="entry name" value="Gp49"/>
    <property type="match status" value="1"/>
</dbReference>
<keyword evidence="4" id="KW-1185">Reference proteome</keyword>
<name>A0AAN1KEK1_LACCA</name>